<organism evidence="1 2">
    <name type="scientific">Puccinia sorghi</name>
    <dbReference type="NCBI Taxonomy" id="27349"/>
    <lineage>
        <taxon>Eukaryota</taxon>
        <taxon>Fungi</taxon>
        <taxon>Dikarya</taxon>
        <taxon>Basidiomycota</taxon>
        <taxon>Pucciniomycotina</taxon>
        <taxon>Pucciniomycetes</taxon>
        <taxon>Pucciniales</taxon>
        <taxon>Pucciniaceae</taxon>
        <taxon>Puccinia</taxon>
    </lineage>
</organism>
<evidence type="ECO:0000313" key="1">
    <source>
        <dbReference type="EMBL" id="KNZ52399.1"/>
    </source>
</evidence>
<evidence type="ECO:0000313" key="2">
    <source>
        <dbReference type="Proteomes" id="UP000037035"/>
    </source>
</evidence>
<dbReference type="VEuPathDB" id="FungiDB:VP01_3592g1"/>
<reference evidence="1 2" key="1">
    <citation type="submission" date="2015-08" db="EMBL/GenBank/DDBJ databases">
        <title>Next Generation Sequencing and Analysis of the Genome of Puccinia sorghi L Schw, the Causal Agent of Maize Common Rust.</title>
        <authorList>
            <person name="Rochi L."/>
            <person name="Burguener G."/>
            <person name="Darino M."/>
            <person name="Turjanski A."/>
            <person name="Kreff E."/>
            <person name="Dieguez M.J."/>
            <person name="Sacco F."/>
        </authorList>
    </citation>
    <scope>NUCLEOTIDE SEQUENCE [LARGE SCALE GENOMIC DNA]</scope>
    <source>
        <strain evidence="1 2">RO10H11247</strain>
    </source>
</reference>
<name>A0A0L6UV92_9BASI</name>
<dbReference type="EMBL" id="LAVV01008604">
    <property type="protein sequence ID" value="KNZ52399.1"/>
    <property type="molecule type" value="Genomic_DNA"/>
</dbReference>
<gene>
    <name evidence="1" type="ORF">VP01_3592g1</name>
</gene>
<sequence length="211" mass="24198">EGESVYYYFFPPNKQHEPFPNKILTMIKALRLYHHLSHGTFPSFQLHFTHRTSRLGMISLLLLGTDPVFQTGEEQWTPQGWRDVGQRYCLVACLSAPIQLCKYSPNDKAAYFREPTIGLQLTLTNWLLEFWNNTINFSSNVSCPPFSKSSILHPTTPWTLLLSSPSPCIIFTMKTMWKQMPTPGLLSAGSQYSILPCQLKLIPSWMMMAFT</sequence>
<proteinExistence type="predicted"/>
<comment type="caution">
    <text evidence="1">The sequence shown here is derived from an EMBL/GenBank/DDBJ whole genome shotgun (WGS) entry which is preliminary data.</text>
</comment>
<dbReference type="AlphaFoldDB" id="A0A0L6UV92"/>
<dbReference type="Proteomes" id="UP000037035">
    <property type="component" value="Unassembled WGS sequence"/>
</dbReference>
<keyword evidence="2" id="KW-1185">Reference proteome</keyword>
<accession>A0A0L6UV92</accession>
<protein>
    <submittedName>
        <fullName evidence="1">Uncharacterized protein</fullName>
    </submittedName>
</protein>
<feature type="non-terminal residue" evidence="1">
    <location>
        <position position="1"/>
    </location>
</feature>